<organism evidence="2 3">
    <name type="scientific">Venturia effusa</name>
    <dbReference type="NCBI Taxonomy" id="50376"/>
    <lineage>
        <taxon>Eukaryota</taxon>
        <taxon>Fungi</taxon>
        <taxon>Dikarya</taxon>
        <taxon>Ascomycota</taxon>
        <taxon>Pezizomycotina</taxon>
        <taxon>Dothideomycetes</taxon>
        <taxon>Pleosporomycetidae</taxon>
        <taxon>Venturiales</taxon>
        <taxon>Venturiaceae</taxon>
        <taxon>Venturia</taxon>
    </lineage>
</organism>
<evidence type="ECO:0000313" key="3">
    <source>
        <dbReference type="Proteomes" id="UP000316270"/>
    </source>
</evidence>
<proteinExistence type="predicted"/>
<dbReference type="Proteomes" id="UP000316270">
    <property type="component" value="Chromosome 1"/>
</dbReference>
<feature type="compositionally biased region" description="Acidic residues" evidence="1">
    <location>
        <begin position="53"/>
        <end position="70"/>
    </location>
</feature>
<dbReference type="OrthoDB" id="3927246at2759"/>
<gene>
    <name evidence="2" type="ORF">FKW77_010595</name>
</gene>
<keyword evidence="3" id="KW-1185">Reference proteome</keyword>
<evidence type="ECO:0000256" key="1">
    <source>
        <dbReference type="SAM" id="MobiDB-lite"/>
    </source>
</evidence>
<protein>
    <submittedName>
        <fullName evidence="2">Uncharacterized protein</fullName>
    </submittedName>
</protein>
<dbReference type="EMBL" id="CP042185">
    <property type="protein sequence ID" value="QDS68232.1"/>
    <property type="molecule type" value="Genomic_DNA"/>
</dbReference>
<dbReference type="AlphaFoldDB" id="A0A517KXX9"/>
<feature type="region of interest" description="Disordered" evidence="1">
    <location>
        <begin position="50"/>
        <end position="71"/>
    </location>
</feature>
<sequence>MAAANGIQPCSPVKHLFLTLKVDFNKLRNWAPRSKLVTLKLNPKNLATFVDKPEDEPIADSEEEKEEPPLEDFNTPLIRFRHKSDLTQPHHKLLSAQNTIHYRPRISNPQLFEKYLDRHPHAYNHFKGLYFYIDYPANATELEVAVTNWTELFLRIGREAGWMDHVEVAWGRHWASGDANPISLEAVVLEALATVEVERFVRVLGAYERVFVEGVLEDTMTVGSDAWVGFVWG</sequence>
<name>A0A517KXX9_9PEZI</name>
<reference evidence="2 3" key="1">
    <citation type="submission" date="2019-07" db="EMBL/GenBank/DDBJ databases">
        <title>Finished genome of Venturia effusa.</title>
        <authorList>
            <person name="Young C.A."/>
            <person name="Cox M.P."/>
            <person name="Ganley A.R.D."/>
            <person name="David W.J."/>
        </authorList>
    </citation>
    <scope>NUCLEOTIDE SEQUENCE [LARGE SCALE GENOMIC DNA]</scope>
    <source>
        <strain evidence="3">albino</strain>
    </source>
</reference>
<evidence type="ECO:0000313" key="2">
    <source>
        <dbReference type="EMBL" id="QDS68232.1"/>
    </source>
</evidence>
<accession>A0A517KXX9</accession>